<dbReference type="PANTHER" id="PTHR47153">
    <property type="entry name" value="LACTATE UTILIZATION PROTEIN B"/>
    <property type="match status" value="1"/>
</dbReference>
<dbReference type="GO" id="GO:0046872">
    <property type="term" value="F:metal ion binding"/>
    <property type="evidence" value="ECO:0007669"/>
    <property type="project" value="UniProtKB-KW"/>
</dbReference>
<evidence type="ECO:0000256" key="3">
    <source>
        <dbReference type="ARBA" id="ARBA00023004"/>
    </source>
</evidence>
<dbReference type="PROSITE" id="PS00198">
    <property type="entry name" value="4FE4S_FER_1"/>
    <property type="match status" value="1"/>
</dbReference>
<keyword evidence="4" id="KW-0411">Iron-sulfur</keyword>
<evidence type="ECO:0000313" key="7">
    <source>
        <dbReference type="Proteomes" id="UP000051576"/>
    </source>
</evidence>
<name>A0A0R2BY51_9LACO</name>
<dbReference type="EMBL" id="AYYX01000088">
    <property type="protein sequence ID" value="KRM84221.1"/>
    <property type="molecule type" value="Genomic_DNA"/>
</dbReference>
<reference evidence="6 7" key="1">
    <citation type="journal article" date="2015" name="Genome Announc.">
        <title>Expanding the biotechnology potential of lactobacilli through comparative genomics of 213 strains and associated genera.</title>
        <authorList>
            <person name="Sun Z."/>
            <person name="Harris H.M."/>
            <person name="McCann A."/>
            <person name="Guo C."/>
            <person name="Argimon S."/>
            <person name="Zhang W."/>
            <person name="Yang X."/>
            <person name="Jeffery I.B."/>
            <person name="Cooney J.C."/>
            <person name="Kagawa T.F."/>
            <person name="Liu W."/>
            <person name="Song Y."/>
            <person name="Salvetti E."/>
            <person name="Wrobel A."/>
            <person name="Rasinkangas P."/>
            <person name="Parkhill J."/>
            <person name="Rea M.C."/>
            <person name="O'Sullivan O."/>
            <person name="Ritari J."/>
            <person name="Douillard F.P."/>
            <person name="Paul Ross R."/>
            <person name="Yang R."/>
            <person name="Briner A.E."/>
            <person name="Felis G.E."/>
            <person name="de Vos W.M."/>
            <person name="Barrangou R."/>
            <person name="Klaenhammer T.R."/>
            <person name="Caufield P.W."/>
            <person name="Cui Y."/>
            <person name="Zhang H."/>
            <person name="O'Toole P.W."/>
        </authorList>
    </citation>
    <scope>NUCLEOTIDE SEQUENCE [LARGE SCALE GENOMIC DNA]</scope>
    <source>
        <strain evidence="6 7">DSM 20605</strain>
    </source>
</reference>
<dbReference type="SUPFAM" id="SSF100950">
    <property type="entry name" value="NagB/RpiA/CoA transferase-like"/>
    <property type="match status" value="1"/>
</dbReference>
<dbReference type="InterPro" id="IPR017900">
    <property type="entry name" value="4Fe4S_Fe_S_CS"/>
</dbReference>
<dbReference type="InterPro" id="IPR037171">
    <property type="entry name" value="NagB/RpiA_transferase-like"/>
</dbReference>
<dbReference type="NCBIfam" id="TIGR00273">
    <property type="entry name" value="LutB/LldF family L-lactate oxidation iron-sulfur protein"/>
    <property type="match status" value="1"/>
</dbReference>
<keyword evidence="3" id="KW-0408">Iron</keyword>
<dbReference type="Pfam" id="PF02589">
    <property type="entry name" value="LUD_dom"/>
    <property type="match status" value="1"/>
</dbReference>
<dbReference type="Pfam" id="PF13183">
    <property type="entry name" value="Fer4_8"/>
    <property type="match status" value="1"/>
</dbReference>
<dbReference type="GO" id="GO:0051539">
    <property type="term" value="F:4 iron, 4 sulfur cluster binding"/>
    <property type="evidence" value="ECO:0007669"/>
    <property type="project" value="UniProtKB-KW"/>
</dbReference>
<dbReference type="InterPro" id="IPR004452">
    <property type="entry name" value="LutB/LldF"/>
</dbReference>
<dbReference type="PANTHER" id="PTHR47153:SF2">
    <property type="entry name" value="LACTATE UTILIZATION PROTEIN B"/>
    <property type="match status" value="1"/>
</dbReference>
<dbReference type="STRING" id="1133569.FD21_GL002092"/>
<dbReference type="GO" id="GO:0006089">
    <property type="term" value="P:lactate metabolic process"/>
    <property type="evidence" value="ECO:0007669"/>
    <property type="project" value="InterPro"/>
</dbReference>
<dbReference type="RefSeq" id="WP_010579813.1">
    <property type="nucleotide sequence ID" value="NZ_AHYZ01000039.1"/>
</dbReference>
<keyword evidence="1" id="KW-0004">4Fe-4S</keyword>
<feature type="domain" description="4Fe-4S ferredoxin-type" evidence="5">
    <location>
        <begin position="303"/>
        <end position="334"/>
    </location>
</feature>
<evidence type="ECO:0000256" key="1">
    <source>
        <dbReference type="ARBA" id="ARBA00022485"/>
    </source>
</evidence>
<dbReference type="PROSITE" id="PS51379">
    <property type="entry name" value="4FE4S_FER_2"/>
    <property type="match status" value="1"/>
</dbReference>
<dbReference type="PATRIC" id="fig|1133569.4.peg.2256"/>
<dbReference type="InterPro" id="IPR017896">
    <property type="entry name" value="4Fe4S_Fe-S-bd"/>
</dbReference>
<proteinExistence type="predicted"/>
<sequence>MASISTNSEPFLTRVKEAEKDKFMQASVAKAQDAQWEKRPAARQELGNWEDWRNLGEQIRQHVIKYLPDYLEEFSNNVEKRGGHVFFAKTDQEATDYIKKIVEKKHAHKIVKSKSMVTTEINLDKELLKIPDTSVLETDLAEFILEEDNWDEPTHIVFPTLHKNRDQIQKIFQKLGYKGSNEPGEMAKFARHYLRESFLKADLGITGCNFAIADQGMINLVTNEGNADLTMAIPETQVVVMGMERIVPSLKEAEVMDNMLSRSAVGQKLTSYCTFAGPQVAGESDGPNDFYVVILDNGRSNALGTDFEPVLQCIRCGSCLNVCPVYRHIGGHGYGSIYPGPIGAVLSPVIGGYDKFGDLPFACSLNAACTATCPVKIPLHKLLIKHREVMIDKMKVDHSFNNTLMKVAGVGTAKPILFKIALGGAYLGSAPLSRRSQTSVENMYQFGHIEKAPSLAKGWTDVRSLPRPAKHSENFRSWYKQHEAARKAAQKGGEIDG</sequence>
<dbReference type="Gene3D" id="3.40.50.10420">
    <property type="entry name" value="NagB/RpiA/CoA transferase-like"/>
    <property type="match status" value="1"/>
</dbReference>
<evidence type="ECO:0000256" key="2">
    <source>
        <dbReference type="ARBA" id="ARBA00022723"/>
    </source>
</evidence>
<protein>
    <submittedName>
        <fullName evidence="6">Iron-sulfur cluster binding protein</fullName>
    </submittedName>
</protein>
<dbReference type="SUPFAM" id="SSF46548">
    <property type="entry name" value="alpha-helical ferredoxin"/>
    <property type="match status" value="1"/>
</dbReference>
<dbReference type="InterPro" id="IPR003741">
    <property type="entry name" value="LUD_dom"/>
</dbReference>
<comment type="caution">
    <text evidence="6">The sequence shown here is derived from an EMBL/GenBank/DDBJ whole genome shotgun (WGS) entry which is preliminary data.</text>
</comment>
<evidence type="ECO:0000313" key="6">
    <source>
        <dbReference type="EMBL" id="KRM84221.1"/>
    </source>
</evidence>
<evidence type="ECO:0000259" key="5">
    <source>
        <dbReference type="PROSITE" id="PS51379"/>
    </source>
</evidence>
<dbReference type="AlphaFoldDB" id="A0A0R2BY51"/>
<gene>
    <name evidence="6" type="ORF">FD21_GL002092</name>
</gene>
<evidence type="ECO:0000256" key="4">
    <source>
        <dbReference type="ARBA" id="ARBA00023014"/>
    </source>
</evidence>
<keyword evidence="7" id="KW-1185">Reference proteome</keyword>
<keyword evidence="2" id="KW-0479">Metal-binding</keyword>
<dbReference type="eggNOG" id="COG1139">
    <property type="taxonomic scope" value="Bacteria"/>
</dbReference>
<organism evidence="6 7">
    <name type="scientific">Liquorilactobacillus vini DSM 20605</name>
    <dbReference type="NCBI Taxonomy" id="1133569"/>
    <lineage>
        <taxon>Bacteria</taxon>
        <taxon>Bacillati</taxon>
        <taxon>Bacillota</taxon>
        <taxon>Bacilli</taxon>
        <taxon>Lactobacillales</taxon>
        <taxon>Lactobacillaceae</taxon>
        <taxon>Liquorilactobacillus</taxon>
    </lineage>
</organism>
<dbReference type="OrthoDB" id="9782337at2"/>
<dbReference type="Proteomes" id="UP000051576">
    <property type="component" value="Unassembled WGS sequence"/>
</dbReference>
<dbReference type="InterPro" id="IPR024185">
    <property type="entry name" value="FTHF_cligase-like_sf"/>
</dbReference>
<accession>A0A0R2BY51</accession>